<organism evidence="11 12">
    <name type="scientific">Brachybacterium paraconglomeratum</name>
    <dbReference type="NCBI Taxonomy" id="173362"/>
    <lineage>
        <taxon>Bacteria</taxon>
        <taxon>Bacillati</taxon>
        <taxon>Actinomycetota</taxon>
        <taxon>Actinomycetes</taxon>
        <taxon>Micrococcales</taxon>
        <taxon>Dermabacteraceae</taxon>
        <taxon>Brachybacterium</taxon>
    </lineage>
</organism>
<comment type="similarity">
    <text evidence="2 9">Belongs to the sodium:solute symporter (SSF) (TC 2.A.21) family.</text>
</comment>
<dbReference type="PANTHER" id="PTHR48086">
    <property type="entry name" value="SODIUM/PROLINE SYMPORTER-RELATED"/>
    <property type="match status" value="1"/>
</dbReference>
<evidence type="ECO:0000313" key="11">
    <source>
        <dbReference type="EMBL" id="HJF49836.1"/>
    </source>
</evidence>
<feature type="transmembrane region" description="Helical" evidence="10">
    <location>
        <begin position="291"/>
        <end position="312"/>
    </location>
</feature>
<feature type="transmembrane region" description="Helical" evidence="10">
    <location>
        <begin position="40"/>
        <end position="58"/>
    </location>
</feature>
<evidence type="ECO:0000256" key="10">
    <source>
        <dbReference type="SAM" id="Phobius"/>
    </source>
</evidence>
<evidence type="ECO:0000256" key="1">
    <source>
        <dbReference type="ARBA" id="ARBA00004651"/>
    </source>
</evidence>
<evidence type="ECO:0000256" key="9">
    <source>
        <dbReference type="RuleBase" id="RU362091"/>
    </source>
</evidence>
<evidence type="ECO:0000256" key="6">
    <source>
        <dbReference type="ARBA" id="ARBA00022847"/>
    </source>
</evidence>
<keyword evidence="3" id="KW-0813">Transport</keyword>
<protein>
    <submittedName>
        <fullName evidence="11">Cation acetate symporter</fullName>
    </submittedName>
</protein>
<dbReference type="Proteomes" id="UP000775129">
    <property type="component" value="Unassembled WGS sequence"/>
</dbReference>
<dbReference type="GO" id="GO:0006847">
    <property type="term" value="P:plasma membrane acetate transport"/>
    <property type="evidence" value="ECO:0007669"/>
    <property type="project" value="TreeGrafter"/>
</dbReference>
<dbReference type="GO" id="GO:0015123">
    <property type="term" value="F:acetate transmembrane transporter activity"/>
    <property type="evidence" value="ECO:0007669"/>
    <property type="project" value="TreeGrafter"/>
</dbReference>
<dbReference type="PANTHER" id="PTHR48086:SF6">
    <property type="entry name" value="CATION_ACETATE SYMPORTER ACTP"/>
    <property type="match status" value="1"/>
</dbReference>
<evidence type="ECO:0000313" key="12">
    <source>
        <dbReference type="Proteomes" id="UP000775129"/>
    </source>
</evidence>
<dbReference type="GO" id="GO:0015293">
    <property type="term" value="F:symporter activity"/>
    <property type="evidence" value="ECO:0007669"/>
    <property type="project" value="UniProtKB-KW"/>
</dbReference>
<evidence type="ECO:0000256" key="4">
    <source>
        <dbReference type="ARBA" id="ARBA00022475"/>
    </source>
</evidence>
<dbReference type="PROSITE" id="PS50283">
    <property type="entry name" value="NA_SOLUT_SYMP_3"/>
    <property type="match status" value="1"/>
</dbReference>
<sequence>RPVRTAAATSTLAVTFFYLLAQMAGAGALVSLLIGIEGRVGQSIVIAVVGVVMIAYVLIGGMKGTTWVQIIKAVLLVTAVGVSTVWILALNGFNLSEVLGKAVAEHPDGATILEPMHQYGTSGATKLGFVSLAIALVFGAAGLPHVLMRFYTVPTAKEARRSVVWAIGLIGFFYLCTMVLGFAAAYMVGVDVIGTLPGGSNSAAPALAYALGGTVLMGIISAVAFATILAVVAGLTITASASFAHDIYNGVIKEGSATSAQEVRVARRTAVVIGGVSIIGGILAAEQNVAFLVSLAFAIAASANLPSILYSLYWKRFNTRGSLWSIYGGLGSALVLITFSPVVSGSETAMIPGADFAWFPLTNPAIISVPLGFFLGWLGSVTSPETNELKQAEMEVRSMTGAGAEKATQAH</sequence>
<proteinExistence type="inferred from homology"/>
<feature type="transmembrane region" description="Helical" evidence="10">
    <location>
        <begin position="207"/>
        <end position="235"/>
    </location>
</feature>
<reference evidence="11" key="2">
    <citation type="submission" date="2021-09" db="EMBL/GenBank/DDBJ databases">
        <authorList>
            <person name="Gilroy R."/>
        </authorList>
    </citation>
    <scope>NUCLEOTIDE SEQUENCE</scope>
    <source>
        <strain evidence="11">1647</strain>
    </source>
</reference>
<dbReference type="InterPro" id="IPR001734">
    <property type="entry name" value="Na/solute_symporter"/>
</dbReference>
<feature type="transmembrane region" description="Helical" evidence="10">
    <location>
        <begin position="356"/>
        <end position="378"/>
    </location>
</feature>
<evidence type="ECO:0000256" key="5">
    <source>
        <dbReference type="ARBA" id="ARBA00022692"/>
    </source>
</evidence>
<dbReference type="GO" id="GO:0005886">
    <property type="term" value="C:plasma membrane"/>
    <property type="evidence" value="ECO:0007669"/>
    <property type="project" value="UniProtKB-SubCell"/>
</dbReference>
<feature type="transmembrane region" description="Helical" evidence="10">
    <location>
        <begin position="163"/>
        <end position="187"/>
    </location>
</feature>
<keyword evidence="5 10" id="KW-0812">Transmembrane</keyword>
<comment type="caution">
    <text evidence="11">The sequence shown here is derived from an EMBL/GenBank/DDBJ whole genome shotgun (WGS) entry which is preliminary data.</text>
</comment>
<keyword evidence="8 10" id="KW-0472">Membrane</keyword>
<feature type="transmembrane region" description="Helical" evidence="10">
    <location>
        <begin position="324"/>
        <end position="344"/>
    </location>
</feature>
<feature type="transmembrane region" description="Helical" evidence="10">
    <location>
        <begin position="70"/>
        <end position="89"/>
    </location>
</feature>
<gene>
    <name evidence="11" type="ORF">K8W24_08585</name>
</gene>
<feature type="non-terminal residue" evidence="11">
    <location>
        <position position="1"/>
    </location>
</feature>
<keyword evidence="7 10" id="KW-1133">Transmembrane helix</keyword>
<dbReference type="InterPro" id="IPR038377">
    <property type="entry name" value="Na/Glc_symporter_sf"/>
</dbReference>
<evidence type="ECO:0000256" key="8">
    <source>
        <dbReference type="ARBA" id="ARBA00023136"/>
    </source>
</evidence>
<evidence type="ECO:0000256" key="2">
    <source>
        <dbReference type="ARBA" id="ARBA00006434"/>
    </source>
</evidence>
<dbReference type="Pfam" id="PF00474">
    <property type="entry name" value="SSF"/>
    <property type="match status" value="1"/>
</dbReference>
<dbReference type="AlphaFoldDB" id="A0A921GPG3"/>
<reference evidence="11" key="1">
    <citation type="journal article" date="2021" name="PeerJ">
        <title>Extensive microbial diversity within the chicken gut microbiome revealed by metagenomics and culture.</title>
        <authorList>
            <person name="Gilroy R."/>
            <person name="Ravi A."/>
            <person name="Getino M."/>
            <person name="Pursley I."/>
            <person name="Horton D.L."/>
            <person name="Alikhan N.F."/>
            <person name="Baker D."/>
            <person name="Gharbi K."/>
            <person name="Hall N."/>
            <person name="Watson M."/>
            <person name="Adriaenssens E.M."/>
            <person name="Foster-Nyarko E."/>
            <person name="Jarju S."/>
            <person name="Secka A."/>
            <person name="Antonio M."/>
            <person name="Oren A."/>
            <person name="Chaudhuri R.R."/>
            <person name="La Ragione R."/>
            <person name="Hildebrand F."/>
            <person name="Pallen M.J."/>
        </authorList>
    </citation>
    <scope>NUCLEOTIDE SEQUENCE</scope>
    <source>
        <strain evidence="11">1647</strain>
    </source>
</reference>
<dbReference type="CDD" id="cd11480">
    <property type="entry name" value="SLC5sbd_u4"/>
    <property type="match status" value="1"/>
</dbReference>
<name>A0A921GPG3_9MICO</name>
<dbReference type="Gene3D" id="1.20.1730.10">
    <property type="entry name" value="Sodium/glucose cotransporter"/>
    <property type="match status" value="1"/>
</dbReference>
<dbReference type="InterPro" id="IPR050277">
    <property type="entry name" value="Sodium:Solute_Symporter"/>
</dbReference>
<feature type="transmembrane region" description="Helical" evidence="10">
    <location>
        <begin position="129"/>
        <end position="151"/>
    </location>
</feature>
<comment type="subcellular location">
    <subcellularLocation>
        <location evidence="1">Cell membrane</location>
        <topology evidence="1">Multi-pass membrane protein</topology>
    </subcellularLocation>
</comment>
<accession>A0A921GPG3</accession>
<evidence type="ECO:0000256" key="7">
    <source>
        <dbReference type="ARBA" id="ARBA00022989"/>
    </source>
</evidence>
<evidence type="ECO:0000256" key="3">
    <source>
        <dbReference type="ARBA" id="ARBA00022448"/>
    </source>
</evidence>
<dbReference type="EMBL" id="DYWO01000251">
    <property type="protein sequence ID" value="HJF49836.1"/>
    <property type="molecule type" value="Genomic_DNA"/>
</dbReference>
<keyword evidence="4" id="KW-1003">Cell membrane</keyword>
<keyword evidence="6" id="KW-0769">Symport</keyword>
<feature type="transmembrane region" description="Helical" evidence="10">
    <location>
        <begin position="265"/>
        <end position="285"/>
    </location>
</feature>
<feature type="transmembrane region" description="Helical" evidence="10">
    <location>
        <begin position="12"/>
        <end position="34"/>
    </location>
</feature>